<accession>A0ABZ2NKB4</accession>
<evidence type="ECO:0000313" key="1">
    <source>
        <dbReference type="EMBL" id="WXB97829.1"/>
    </source>
</evidence>
<protein>
    <submittedName>
        <fullName evidence="1">Uncharacterized protein</fullName>
    </submittedName>
</protein>
<evidence type="ECO:0000313" key="2">
    <source>
        <dbReference type="Proteomes" id="UP001377337"/>
    </source>
</evidence>
<dbReference type="EMBL" id="CP147407">
    <property type="protein sequence ID" value="WXB97829.1"/>
    <property type="molecule type" value="Genomic_DNA"/>
</dbReference>
<reference evidence="1 2" key="1">
    <citation type="submission" date="2024-02" db="EMBL/GenBank/DDBJ databases">
        <title>Seven novel Bacillus-like species.</title>
        <authorList>
            <person name="Liu G."/>
        </authorList>
    </citation>
    <scope>NUCLEOTIDE SEQUENCE [LARGE SCALE GENOMIC DNA]</scope>
    <source>
        <strain evidence="1 2">FJAT-52054</strain>
    </source>
</reference>
<organism evidence="1 2">
    <name type="scientific">Metabacillus sediminis</name>
    <dbReference type="NCBI Taxonomy" id="3117746"/>
    <lineage>
        <taxon>Bacteria</taxon>
        <taxon>Bacillati</taxon>
        <taxon>Bacillota</taxon>
        <taxon>Bacilli</taxon>
        <taxon>Bacillales</taxon>
        <taxon>Bacillaceae</taxon>
        <taxon>Metabacillus</taxon>
    </lineage>
</organism>
<keyword evidence="2" id="KW-1185">Reference proteome</keyword>
<proteinExistence type="predicted"/>
<dbReference type="Proteomes" id="UP001377337">
    <property type="component" value="Chromosome"/>
</dbReference>
<name>A0ABZ2NKB4_9BACI</name>
<dbReference type="RefSeq" id="WP_338780519.1">
    <property type="nucleotide sequence ID" value="NZ_CP147407.1"/>
</dbReference>
<gene>
    <name evidence="1" type="ORF">WCV65_04955</name>
</gene>
<sequence length="41" mass="4766">MAGRKDGGIGWKNKFGWKERWNGRKVGEPGWYQGRNGLKME</sequence>